<evidence type="ECO:0008006" key="3">
    <source>
        <dbReference type="Google" id="ProtNLM"/>
    </source>
</evidence>
<dbReference type="Proteomes" id="UP000275078">
    <property type="component" value="Unassembled WGS sequence"/>
</dbReference>
<evidence type="ECO:0000313" key="2">
    <source>
        <dbReference type="Proteomes" id="UP000275078"/>
    </source>
</evidence>
<reference evidence="1 2" key="1">
    <citation type="journal article" date="2018" name="Nat. Ecol. Evol.">
        <title>Pezizomycetes genomes reveal the molecular basis of ectomycorrhizal truffle lifestyle.</title>
        <authorList>
            <person name="Murat C."/>
            <person name="Payen T."/>
            <person name="Noel B."/>
            <person name="Kuo A."/>
            <person name="Morin E."/>
            <person name="Chen J."/>
            <person name="Kohler A."/>
            <person name="Krizsan K."/>
            <person name="Balestrini R."/>
            <person name="Da Silva C."/>
            <person name="Montanini B."/>
            <person name="Hainaut M."/>
            <person name="Levati E."/>
            <person name="Barry K.W."/>
            <person name="Belfiori B."/>
            <person name="Cichocki N."/>
            <person name="Clum A."/>
            <person name="Dockter R.B."/>
            <person name="Fauchery L."/>
            <person name="Guy J."/>
            <person name="Iotti M."/>
            <person name="Le Tacon F."/>
            <person name="Lindquist E.A."/>
            <person name="Lipzen A."/>
            <person name="Malagnac F."/>
            <person name="Mello A."/>
            <person name="Molinier V."/>
            <person name="Miyauchi S."/>
            <person name="Poulain J."/>
            <person name="Riccioni C."/>
            <person name="Rubini A."/>
            <person name="Sitrit Y."/>
            <person name="Splivallo R."/>
            <person name="Traeger S."/>
            <person name="Wang M."/>
            <person name="Zifcakova L."/>
            <person name="Wipf D."/>
            <person name="Zambonelli A."/>
            <person name="Paolocci F."/>
            <person name="Nowrousian M."/>
            <person name="Ottonello S."/>
            <person name="Baldrian P."/>
            <person name="Spatafora J.W."/>
            <person name="Henrissat B."/>
            <person name="Nagy L.G."/>
            <person name="Aury J.M."/>
            <person name="Wincker P."/>
            <person name="Grigoriev I.V."/>
            <person name="Bonfante P."/>
            <person name="Martin F.M."/>
        </authorList>
    </citation>
    <scope>NUCLEOTIDE SEQUENCE [LARGE SCALE GENOMIC DNA]</scope>
    <source>
        <strain evidence="1 2">RN42</strain>
    </source>
</reference>
<protein>
    <recommendedName>
        <fullName evidence="3">Geranylgeranyl pyrophosphate synthetase</fullName>
    </recommendedName>
</protein>
<dbReference type="EMBL" id="ML119784">
    <property type="protein sequence ID" value="RPA74651.1"/>
    <property type="molecule type" value="Genomic_DNA"/>
</dbReference>
<gene>
    <name evidence="1" type="ORF">BJ508DRAFT_33277</name>
</gene>
<name>A0A3N4HRJ2_ASCIM</name>
<organism evidence="1 2">
    <name type="scientific">Ascobolus immersus RN42</name>
    <dbReference type="NCBI Taxonomy" id="1160509"/>
    <lineage>
        <taxon>Eukaryota</taxon>
        <taxon>Fungi</taxon>
        <taxon>Dikarya</taxon>
        <taxon>Ascomycota</taxon>
        <taxon>Pezizomycotina</taxon>
        <taxon>Pezizomycetes</taxon>
        <taxon>Pezizales</taxon>
        <taxon>Ascobolaceae</taxon>
        <taxon>Ascobolus</taxon>
    </lineage>
</organism>
<sequence length="383" mass="43150">MATMPNLKPLESILRSSLTSHLAPSVTKENFKQLTSYNWLRKRQGKAQTMVVPGHPPIWTPPLGTQTQLKPNTTFVYPDDNAARSKAFPMEPLFRSLAVSDPKFSFTDISIISDRTSLLRLLDFASGRRIQGRKHQRKFILDVQRFGNLIMMSHRVEKPKRKDLGGGFGISFENEFAKWPRGLQDSTRHYRVVQYTFCGMNMIVRSEADAAVIKRTPALSGIIKRLTFPIGSCSNQDPVFATPGSSFLVRRSGTVIPESCIADMKTYATSANITATYSQMWFSNTSYLIRGQHTDGLFENIAPVDCRMSGDEGGIICWEKKNEGELRKLGNLLETLRTILKERSGAFTVQYVDRKALLVEEDPGKDWLPKDVAEWVTRSSSKS</sequence>
<keyword evidence="2" id="KW-1185">Reference proteome</keyword>
<dbReference type="OrthoDB" id="5393654at2759"/>
<dbReference type="PANTHER" id="PTHR35179:SF2">
    <property type="entry name" value="START DOMAIN-CONTAINING PROTEIN"/>
    <property type="match status" value="1"/>
</dbReference>
<dbReference type="STRING" id="1160509.A0A3N4HRJ2"/>
<dbReference type="AlphaFoldDB" id="A0A3N4HRJ2"/>
<accession>A0A3N4HRJ2</accession>
<evidence type="ECO:0000313" key="1">
    <source>
        <dbReference type="EMBL" id="RPA74651.1"/>
    </source>
</evidence>
<dbReference type="PANTHER" id="PTHR35179">
    <property type="entry name" value="PROTEIN CBG02620"/>
    <property type="match status" value="1"/>
</dbReference>
<proteinExistence type="predicted"/>